<dbReference type="InterPro" id="IPR052031">
    <property type="entry name" value="Membrane_Transporter-Flippase"/>
</dbReference>
<proteinExistence type="predicted"/>
<evidence type="ECO:0000256" key="1">
    <source>
        <dbReference type="ARBA" id="ARBA00004651"/>
    </source>
</evidence>
<keyword evidence="6 8" id="KW-0472">Membrane</keyword>
<evidence type="ECO:0000256" key="7">
    <source>
        <dbReference type="SAM" id="MobiDB-lite"/>
    </source>
</evidence>
<organism evidence="9">
    <name type="scientific">Rosellinia necatrix</name>
    <name type="common">White root-rot fungus</name>
    <dbReference type="NCBI Taxonomy" id="77044"/>
    <lineage>
        <taxon>Eukaryota</taxon>
        <taxon>Fungi</taxon>
        <taxon>Dikarya</taxon>
        <taxon>Ascomycota</taxon>
        <taxon>Pezizomycotina</taxon>
        <taxon>Sordariomycetes</taxon>
        <taxon>Xylariomycetidae</taxon>
        <taxon>Xylariales</taxon>
        <taxon>Xylariaceae</taxon>
        <taxon>Rosellinia</taxon>
    </lineage>
</organism>
<keyword evidence="3" id="KW-1003">Cell membrane</keyword>
<keyword evidence="5 8" id="KW-1133">Transmembrane helix</keyword>
<gene>
    <name evidence="9" type="ORF">SAMD00023353_3200470</name>
</gene>
<keyword evidence="10" id="KW-1185">Reference proteome</keyword>
<dbReference type="GO" id="GO:0005886">
    <property type="term" value="C:plasma membrane"/>
    <property type="evidence" value="ECO:0007669"/>
    <property type="project" value="UniProtKB-SubCell"/>
</dbReference>
<evidence type="ECO:0000256" key="6">
    <source>
        <dbReference type="ARBA" id="ARBA00023136"/>
    </source>
</evidence>
<evidence type="ECO:0000256" key="2">
    <source>
        <dbReference type="ARBA" id="ARBA00022448"/>
    </source>
</evidence>
<feature type="compositionally biased region" description="Low complexity" evidence="7">
    <location>
        <begin position="24"/>
        <end position="37"/>
    </location>
</feature>
<name>A0A1W2TIK6_ROSNE</name>
<comment type="subcellular location">
    <subcellularLocation>
        <location evidence="1">Cell membrane</location>
        <topology evidence="1">Multi-pass membrane protein</topology>
    </subcellularLocation>
</comment>
<evidence type="ECO:0000256" key="3">
    <source>
        <dbReference type="ARBA" id="ARBA00022475"/>
    </source>
</evidence>
<feature type="region of interest" description="Disordered" evidence="7">
    <location>
        <begin position="279"/>
        <end position="299"/>
    </location>
</feature>
<reference evidence="9" key="1">
    <citation type="submission" date="2016-03" db="EMBL/GenBank/DDBJ databases">
        <title>Draft genome sequence of Rosellinia necatrix.</title>
        <authorList>
            <person name="Kanematsu S."/>
        </authorList>
    </citation>
    <scope>NUCLEOTIDE SEQUENCE [LARGE SCALE GENOMIC DNA]</scope>
    <source>
        <strain evidence="9">W97</strain>
    </source>
</reference>
<dbReference type="Proteomes" id="UP000054516">
    <property type="component" value="Unassembled WGS sequence"/>
</dbReference>
<evidence type="ECO:0000256" key="4">
    <source>
        <dbReference type="ARBA" id="ARBA00022692"/>
    </source>
</evidence>
<feature type="transmembrane region" description="Helical" evidence="8">
    <location>
        <begin position="478"/>
        <end position="496"/>
    </location>
</feature>
<sequence>MPSRTGARARWSYTMLPKDDAASESVAAALGADASSPSHDDDIHGQVSSPSSSVPEVSSRWRRDRYFGSLAFNVAAFTLPALYGTLSKLWVAEIDSSMVVTTDVYTYLSTAAEAVNEGLPRAAWVVIGDKASRGLAERLQLTHTLLLFQALAGLALSIVFVGAAPAVAGSFVPSPVREASLAYVRIASFTVLAGAVETAVATATRALDRPDVPLVISSVKFAVNIVLDLLIISRFHVGSFRPTVNMQAVIQLVCGLAAACAGLVYFLWSNTWALARGRREEEGGEEDNDGSGGHRSMAATGDLRPTVRSLAVLLRPGLITFAESALRNALYLWLVTTIVALGPTYATAWGVFNTIRWGLVMVPVNALEATSLQFVGHRWGRWRRDVGVHDRRPRATWGQLRAIARPALLSLALALAVEVPVAVLLSLFGARAFALYISGSADVADVAAYMWRSVDWCYIFYAMSTQLATVLLATRPKWYLYQSLASNLLYVLPWAIVCQVKDLDEGNAWTYHSLVFGGSLVFSFIDVVVVDAVWAWTLITGRMRLEVFRA</sequence>
<dbReference type="PANTHER" id="PTHR43549:SF2">
    <property type="entry name" value="MULTIDRUG RESISTANCE PROTEIN NORM-RELATED"/>
    <property type="match status" value="1"/>
</dbReference>
<feature type="transmembrane region" description="Helical" evidence="8">
    <location>
        <begin position="516"/>
        <end position="539"/>
    </location>
</feature>
<evidence type="ECO:0000313" key="9">
    <source>
        <dbReference type="EMBL" id="GAP88005.2"/>
    </source>
</evidence>
<dbReference type="OMA" id="CYIFYAM"/>
<dbReference type="AlphaFoldDB" id="A0A1W2TIK6"/>
<evidence type="ECO:0000313" key="10">
    <source>
        <dbReference type="Proteomes" id="UP000054516"/>
    </source>
</evidence>
<keyword evidence="2" id="KW-0813">Transport</keyword>
<feature type="transmembrane region" description="Helical" evidence="8">
    <location>
        <begin position="408"/>
        <end position="437"/>
    </location>
</feature>
<dbReference type="OrthoDB" id="2119662at2759"/>
<dbReference type="EMBL" id="DF977477">
    <property type="protein sequence ID" value="GAP88005.2"/>
    <property type="molecule type" value="Genomic_DNA"/>
</dbReference>
<evidence type="ECO:0000256" key="5">
    <source>
        <dbReference type="ARBA" id="ARBA00022989"/>
    </source>
</evidence>
<protein>
    <submittedName>
        <fullName evidence="9">Uncharacterized protein</fullName>
    </submittedName>
</protein>
<feature type="region of interest" description="Disordered" evidence="7">
    <location>
        <begin position="24"/>
        <end position="56"/>
    </location>
</feature>
<feature type="transmembrane region" description="Helical" evidence="8">
    <location>
        <begin position="449"/>
        <end position="471"/>
    </location>
</feature>
<keyword evidence="4 8" id="KW-0812">Transmembrane</keyword>
<dbReference type="PANTHER" id="PTHR43549">
    <property type="entry name" value="MULTIDRUG RESISTANCE PROTEIN YPNP-RELATED"/>
    <property type="match status" value="1"/>
</dbReference>
<feature type="transmembrane region" description="Helical" evidence="8">
    <location>
        <begin position="249"/>
        <end position="268"/>
    </location>
</feature>
<feature type="transmembrane region" description="Helical" evidence="8">
    <location>
        <begin position="146"/>
        <end position="171"/>
    </location>
</feature>
<feature type="compositionally biased region" description="Low complexity" evidence="7">
    <location>
        <begin position="47"/>
        <end position="56"/>
    </location>
</feature>
<dbReference type="STRING" id="77044.A0A1W2TIK6"/>
<accession>A0A1W2TIK6</accession>
<evidence type="ECO:0000256" key="8">
    <source>
        <dbReference type="SAM" id="Phobius"/>
    </source>
</evidence>
<feature type="transmembrane region" description="Helical" evidence="8">
    <location>
        <begin position="183"/>
        <end position="203"/>
    </location>
</feature>
<feature type="transmembrane region" description="Helical" evidence="8">
    <location>
        <begin position="215"/>
        <end position="237"/>
    </location>
</feature>
<feature type="transmembrane region" description="Helical" evidence="8">
    <location>
        <begin position="330"/>
        <end position="352"/>
    </location>
</feature>